<accession>A0ABS1SA92</accession>
<dbReference type="PANTHER" id="PTHR37291:SF1">
    <property type="entry name" value="TYPE IV METHYL-DIRECTED RESTRICTION ENZYME ECOKMCRB SUBUNIT"/>
    <property type="match status" value="1"/>
</dbReference>
<protein>
    <submittedName>
        <fullName evidence="2">AAA family ATPase</fullName>
    </submittedName>
</protein>
<evidence type="ECO:0000259" key="1">
    <source>
        <dbReference type="SMART" id="SM00382"/>
    </source>
</evidence>
<name>A0ABS1SA92_9RHOB</name>
<dbReference type="Proteomes" id="UP000644749">
    <property type="component" value="Unassembled WGS sequence"/>
</dbReference>
<dbReference type="InterPro" id="IPR027417">
    <property type="entry name" value="P-loop_NTPase"/>
</dbReference>
<reference evidence="2 3" key="1">
    <citation type="submission" date="2021-01" db="EMBL/GenBank/DDBJ databases">
        <title>011410 draft genome.</title>
        <authorList>
            <person name="Lang L."/>
        </authorList>
    </citation>
    <scope>NUCLEOTIDE SEQUENCE [LARGE SCALE GENOMIC DNA]</scope>
    <source>
        <strain evidence="2 3">KCTC 42845</strain>
    </source>
</reference>
<gene>
    <name evidence="2" type="ORF">JL111_18415</name>
</gene>
<dbReference type="SUPFAM" id="SSF52540">
    <property type="entry name" value="P-loop containing nucleoside triphosphate hydrolases"/>
    <property type="match status" value="1"/>
</dbReference>
<dbReference type="InterPro" id="IPR003593">
    <property type="entry name" value="AAA+_ATPase"/>
</dbReference>
<keyword evidence="3" id="KW-1185">Reference proteome</keyword>
<dbReference type="RefSeq" id="WP_202380274.1">
    <property type="nucleotide sequence ID" value="NZ_BNCL01000027.1"/>
</dbReference>
<dbReference type="InterPro" id="IPR052934">
    <property type="entry name" value="Methyl-DNA_Rec/Restrict_Enz"/>
</dbReference>
<dbReference type="PANTHER" id="PTHR37291">
    <property type="entry name" value="5-METHYLCYTOSINE-SPECIFIC RESTRICTION ENZYME B"/>
    <property type="match status" value="1"/>
</dbReference>
<sequence>MNGKEAERILDSLTGDGSWVRLSAPGRTKAVVYQSSNRRTLAVIPESATAKLVFERSPDGTQLPWHEISDNVGTVLSDAQLATSGLKVQEAKRLAHGQQQVLELTNEAQLRQIVGAYLSAEGFHSILDPACVSRWIERLRAAFPGLDSFNKPDPDFDMAERSYKLESAAALDSALHNVSDNREFLSAVVGVLSKSNLLQWRAYWSMSPRGDGDLDEIAAAIRKLAEAAKGPANGHAQALSDFVETWMAAVPKGQRDHARQIGEFLLMHLSPDEGIYIRHSVREDLWREGYGTSFPGSSSLADIYSKELQFMRDVRRAFGERGLAPRDMIDVQSALWIIHNFKADENSKPASALLSRDVVEGAMDAYDLYRKSQHHSEIFDSFGEPRDYWVRSTRDRQNRVYPSKPIIGFILDKTVLNGGWGQKGDAAARLHNSGFIIVDQDDRPLAPPDQYDHLLRGRARAQLCAANYYIEPAKESGAAEVSIRAGDLKTVLGLGERTPTICAALEDEHLQRLTNVRAPSRSNPEDSRNTIFTFQLPADEEHHAMNHEALVPLPSATNLILYGPPGTGKTYATAWEAVRLCLGETAAEPLRNDRDALMNEYRRLAGEGRIEFVTFHQSMSYEEFVEGLRPDTGEDSDLEITESSTGFRLKPHDGVFKRISERARLDAGQGDTPGRLDRSARVFKVALGRRHTQEDRVRFGLENSLIHVGWGGDIDWSDERYDELSEILTEWRARKEPEANGHNGNVVITWSLRSDMQVGDYVVVSDGRDRIRAFGRVTGEYFYEADASFHPHRRRVEWIWHDKAGIERSRIYPNPFRQHSVYKLDQSLVDWDELETLVPAINAPSTGQGARDHVLIIDEVNRANISKVFGELITLLEPDKRLGMTNEIRLTLPYSKKSFGVPANLHIIGTMNTADRSIALLDTALRRRFTFRELMPAPTVLAADIEGINLQKLLRTINERIEYLFDREHQIGHAYFTNCATRDDVEAVMRHKIIPLLAEYFYEDWSKVAAILGDTKQDNPRFLVREDLNAPEGMEIDSFAGARQRWRVKPERDGDGNGGFDFAEFEA</sequence>
<dbReference type="EMBL" id="JAESHT010000025">
    <property type="protein sequence ID" value="MBL3675449.1"/>
    <property type="molecule type" value="Genomic_DNA"/>
</dbReference>
<comment type="caution">
    <text evidence="2">The sequence shown here is derived from an EMBL/GenBank/DDBJ whole genome shotgun (WGS) entry which is preliminary data.</text>
</comment>
<evidence type="ECO:0000313" key="2">
    <source>
        <dbReference type="EMBL" id="MBL3675449.1"/>
    </source>
</evidence>
<dbReference type="SMART" id="SM00382">
    <property type="entry name" value="AAA"/>
    <property type="match status" value="1"/>
</dbReference>
<evidence type="ECO:0000313" key="3">
    <source>
        <dbReference type="Proteomes" id="UP000644749"/>
    </source>
</evidence>
<feature type="domain" description="AAA+ ATPase" evidence="1">
    <location>
        <begin position="555"/>
        <end position="939"/>
    </location>
</feature>
<organism evidence="2 3">
    <name type="scientific">Paracoccus aerius</name>
    <dbReference type="NCBI Taxonomy" id="1915382"/>
    <lineage>
        <taxon>Bacteria</taxon>
        <taxon>Pseudomonadati</taxon>
        <taxon>Pseudomonadota</taxon>
        <taxon>Alphaproteobacteria</taxon>
        <taxon>Rhodobacterales</taxon>
        <taxon>Paracoccaceae</taxon>
        <taxon>Paracoccus</taxon>
    </lineage>
</organism>
<dbReference type="Pfam" id="PF07728">
    <property type="entry name" value="AAA_5"/>
    <property type="match status" value="1"/>
</dbReference>
<dbReference type="InterPro" id="IPR011704">
    <property type="entry name" value="ATPase_dyneun-rel_AAA"/>
</dbReference>
<proteinExistence type="predicted"/>
<dbReference type="Gene3D" id="3.40.50.300">
    <property type="entry name" value="P-loop containing nucleotide triphosphate hydrolases"/>
    <property type="match status" value="1"/>
</dbReference>